<comment type="caution">
    <text evidence="4">The sequence shown here is derived from an EMBL/GenBank/DDBJ whole genome shotgun (WGS) entry which is preliminary data.</text>
</comment>
<dbReference type="Pfam" id="PF04937">
    <property type="entry name" value="DUF659"/>
    <property type="match status" value="1"/>
</dbReference>
<evidence type="ECO:0000259" key="2">
    <source>
        <dbReference type="Pfam" id="PF04937"/>
    </source>
</evidence>
<dbReference type="EMBL" id="CM029046">
    <property type="protein sequence ID" value="KAG2588187.1"/>
    <property type="molecule type" value="Genomic_DNA"/>
</dbReference>
<feature type="region of interest" description="Disordered" evidence="1">
    <location>
        <begin position="88"/>
        <end position="164"/>
    </location>
</feature>
<evidence type="ECO:0008006" key="6">
    <source>
        <dbReference type="Google" id="ProtNLM"/>
    </source>
</evidence>
<feature type="compositionally biased region" description="Low complexity" evidence="1">
    <location>
        <begin position="126"/>
        <end position="140"/>
    </location>
</feature>
<dbReference type="GO" id="GO:0046983">
    <property type="term" value="F:protein dimerization activity"/>
    <property type="evidence" value="ECO:0007669"/>
    <property type="project" value="InterPro"/>
</dbReference>
<feature type="domain" description="HAT C-terminal dimerisation" evidence="3">
    <location>
        <begin position="596"/>
        <end position="662"/>
    </location>
</feature>
<feature type="compositionally biased region" description="Acidic residues" evidence="1">
    <location>
        <begin position="753"/>
        <end position="785"/>
    </location>
</feature>
<feature type="region of interest" description="Disordered" evidence="1">
    <location>
        <begin position="734"/>
        <end position="785"/>
    </location>
</feature>
<dbReference type="InterPro" id="IPR012337">
    <property type="entry name" value="RNaseH-like_sf"/>
</dbReference>
<dbReference type="InterPro" id="IPR007021">
    <property type="entry name" value="DUF659"/>
</dbReference>
<organism evidence="4 5">
    <name type="scientific">Panicum virgatum</name>
    <name type="common">Blackwell switchgrass</name>
    <dbReference type="NCBI Taxonomy" id="38727"/>
    <lineage>
        <taxon>Eukaryota</taxon>
        <taxon>Viridiplantae</taxon>
        <taxon>Streptophyta</taxon>
        <taxon>Embryophyta</taxon>
        <taxon>Tracheophyta</taxon>
        <taxon>Spermatophyta</taxon>
        <taxon>Magnoliopsida</taxon>
        <taxon>Liliopsida</taxon>
        <taxon>Poales</taxon>
        <taxon>Poaceae</taxon>
        <taxon>PACMAD clade</taxon>
        <taxon>Panicoideae</taxon>
        <taxon>Panicodae</taxon>
        <taxon>Paniceae</taxon>
        <taxon>Panicinae</taxon>
        <taxon>Panicum</taxon>
        <taxon>Panicum sect. Hiantes</taxon>
    </lineage>
</organism>
<evidence type="ECO:0000313" key="5">
    <source>
        <dbReference type="Proteomes" id="UP000823388"/>
    </source>
</evidence>
<dbReference type="Pfam" id="PF05699">
    <property type="entry name" value="Dimer_Tnp_hAT"/>
    <property type="match status" value="1"/>
</dbReference>
<protein>
    <recommendedName>
        <fullName evidence="6">HAT transposon superfamily protein</fullName>
    </recommendedName>
</protein>
<sequence>MSETESAAADVAAVDVAADPESHLKRKSNDIGWQWGRLFDPNNYSKVKCLLCGHESSGGINRFKQHLACEGTGVLHCPKATPEIKQKCKEDLDRPRKKKRDKAQAEADLRGGVVIAGREGSEAESKAGSSSTSDGSAASSQKLGPMDRWARPIDPKATREEAKRQQNINEALWKERTHQVQQYVARWIYNHGIAFNAIDNDEFIEMVEAIGCFGPGFRPPSQHDLREKLLVEEHARMKSLLQEREEGKNKNGCSVMTDAWTDMKRSIMNVCTHTAEGASFMKSKEMSDVSHTSEVIFKIVDKAIDELGAENVVQVVTDNASNNMGAKTLMLEKRLNIFWSSCATHTINLMLQGIGNLPRFKKTVDQAKAFTIFVYGHHRTLACMRSFTKEKDIIRPGVTRFATNYLTLQSLMDKKDALRKMVVDAKWEEIPDVKSRKGKDATATMLSTPFWKSVALCLKVFEPLVRLLRLVDGDVKPSMGFLYGELIKGKKEVKEAFGNVEKNYKDVMAIVDKKMKNRLDSPLHVAAYMLNPYYSYKEASIFDDPNVMEKFMLCCETYFKGDEEKEYLAVNGDFDKFRTRQGSFGKKMARSCEKFEFSPASWWRLYGGGAPTLQHMATRILSLTASSSSCERNWSNFESIHTKRRNRLTTERLSMLVYVQFNARLLSKKEKISNKKTYEVLLSNDAAEAQGFLYEGGDDQALVVFKDPDDEGEGEVPGTGMSWAVLGEAIGANEQLQPRRSGRRAQPTREIHEEEFESESEDYEEEQIPFEDDEDEILGANSFED</sequence>
<dbReference type="PANTHER" id="PTHR32166">
    <property type="entry name" value="OSJNBA0013A04.12 PROTEIN"/>
    <property type="match status" value="1"/>
</dbReference>
<evidence type="ECO:0000256" key="1">
    <source>
        <dbReference type="SAM" id="MobiDB-lite"/>
    </source>
</evidence>
<reference evidence="4" key="1">
    <citation type="submission" date="2020-05" db="EMBL/GenBank/DDBJ databases">
        <title>WGS assembly of Panicum virgatum.</title>
        <authorList>
            <person name="Lovell J.T."/>
            <person name="Jenkins J."/>
            <person name="Shu S."/>
            <person name="Juenger T.E."/>
            <person name="Schmutz J."/>
        </authorList>
    </citation>
    <scope>NUCLEOTIDE SEQUENCE</scope>
    <source>
        <strain evidence="4">AP13</strain>
    </source>
</reference>
<evidence type="ECO:0000313" key="4">
    <source>
        <dbReference type="EMBL" id="KAG2588187.1"/>
    </source>
</evidence>
<dbReference type="OrthoDB" id="647388at2759"/>
<dbReference type="InterPro" id="IPR008906">
    <property type="entry name" value="HATC_C_dom"/>
</dbReference>
<dbReference type="AlphaFoldDB" id="A0A8T0RQC4"/>
<accession>A0A8T0RQC4</accession>
<dbReference type="SUPFAM" id="SSF53098">
    <property type="entry name" value="Ribonuclease H-like"/>
    <property type="match status" value="1"/>
</dbReference>
<gene>
    <name evidence="4" type="ORF">PVAP13_5NG209581</name>
</gene>
<feature type="domain" description="DUF659" evidence="2">
    <location>
        <begin position="220"/>
        <end position="369"/>
    </location>
</feature>
<proteinExistence type="predicted"/>
<dbReference type="Proteomes" id="UP000823388">
    <property type="component" value="Chromosome 5N"/>
</dbReference>
<keyword evidence="5" id="KW-1185">Reference proteome</keyword>
<evidence type="ECO:0000259" key="3">
    <source>
        <dbReference type="Pfam" id="PF05699"/>
    </source>
</evidence>
<name>A0A8T0RQC4_PANVG</name>
<feature type="compositionally biased region" description="Basic and acidic residues" evidence="1">
    <location>
        <begin position="148"/>
        <end position="164"/>
    </location>
</feature>
<dbReference type="PANTHER" id="PTHR32166:SF74">
    <property type="entry name" value="OS05G0256350 PROTEIN"/>
    <property type="match status" value="1"/>
</dbReference>